<keyword evidence="2" id="KW-0418">Kinase</keyword>
<dbReference type="AlphaFoldDB" id="A0A2U1NLD4"/>
<dbReference type="GO" id="GO:0016301">
    <property type="term" value="F:kinase activity"/>
    <property type="evidence" value="ECO:0007669"/>
    <property type="project" value="UniProtKB-KW"/>
</dbReference>
<accession>A0A2U1NLD4</accession>
<keyword evidence="3" id="KW-1185">Reference proteome</keyword>
<keyword evidence="2" id="KW-0808">Transferase</keyword>
<evidence type="ECO:0000313" key="3">
    <source>
        <dbReference type="Proteomes" id="UP000245207"/>
    </source>
</evidence>
<name>A0A2U1NLD4_ARTAN</name>
<feature type="compositionally biased region" description="Polar residues" evidence="1">
    <location>
        <begin position="1"/>
        <end position="20"/>
    </location>
</feature>
<organism evidence="2 3">
    <name type="scientific">Artemisia annua</name>
    <name type="common">Sweet wormwood</name>
    <dbReference type="NCBI Taxonomy" id="35608"/>
    <lineage>
        <taxon>Eukaryota</taxon>
        <taxon>Viridiplantae</taxon>
        <taxon>Streptophyta</taxon>
        <taxon>Embryophyta</taxon>
        <taxon>Tracheophyta</taxon>
        <taxon>Spermatophyta</taxon>
        <taxon>Magnoliopsida</taxon>
        <taxon>eudicotyledons</taxon>
        <taxon>Gunneridae</taxon>
        <taxon>Pentapetalae</taxon>
        <taxon>asterids</taxon>
        <taxon>campanulids</taxon>
        <taxon>Asterales</taxon>
        <taxon>Asteraceae</taxon>
        <taxon>Asteroideae</taxon>
        <taxon>Anthemideae</taxon>
        <taxon>Artemisiinae</taxon>
        <taxon>Artemisia</taxon>
    </lineage>
</organism>
<evidence type="ECO:0000256" key="1">
    <source>
        <dbReference type="SAM" id="MobiDB-lite"/>
    </source>
</evidence>
<feature type="compositionally biased region" description="Polar residues" evidence="1">
    <location>
        <begin position="29"/>
        <end position="39"/>
    </location>
</feature>
<gene>
    <name evidence="2" type="ORF">CTI12_AA253020</name>
</gene>
<dbReference type="EMBL" id="PKPP01002585">
    <property type="protein sequence ID" value="PWA74332.1"/>
    <property type="molecule type" value="Genomic_DNA"/>
</dbReference>
<proteinExistence type="predicted"/>
<feature type="region of interest" description="Disordered" evidence="1">
    <location>
        <begin position="1"/>
        <end position="43"/>
    </location>
</feature>
<reference evidence="2 3" key="1">
    <citation type="journal article" date="2018" name="Mol. Plant">
        <title>The genome of Artemisia annua provides insight into the evolution of Asteraceae family and artemisinin biosynthesis.</title>
        <authorList>
            <person name="Shen Q."/>
            <person name="Zhang L."/>
            <person name="Liao Z."/>
            <person name="Wang S."/>
            <person name="Yan T."/>
            <person name="Shi P."/>
            <person name="Liu M."/>
            <person name="Fu X."/>
            <person name="Pan Q."/>
            <person name="Wang Y."/>
            <person name="Lv Z."/>
            <person name="Lu X."/>
            <person name="Zhang F."/>
            <person name="Jiang W."/>
            <person name="Ma Y."/>
            <person name="Chen M."/>
            <person name="Hao X."/>
            <person name="Li L."/>
            <person name="Tang Y."/>
            <person name="Lv G."/>
            <person name="Zhou Y."/>
            <person name="Sun X."/>
            <person name="Brodelius P.E."/>
            <person name="Rose J.K.C."/>
            <person name="Tang K."/>
        </authorList>
    </citation>
    <scope>NUCLEOTIDE SEQUENCE [LARGE SCALE GENOMIC DNA]</scope>
    <source>
        <strain evidence="3">cv. Huhao1</strain>
        <tissue evidence="2">Leaf</tissue>
    </source>
</reference>
<dbReference type="OrthoDB" id="1751331at2759"/>
<sequence length="225" mass="25884">MHESQTQVENQSHSSDSSEAVPQHEVNETTESQAPTTRTLNRERKRPVWHTDYVMEGNVAYFHGFDFRPFKTITELQVCMLDGQFAVIGQVVACDELDNFDKNGKYEKKKPLTLDVDFCQFLNSRTDHGKIIFVLQLVMMKKWDDSVFSVAPKTRPFISFAATLTNGESNMKDLLAMLLDLLILTNRHFFMHTTIGYPLIGIHKWSDAPKNSFIEIPHRGLLLYI</sequence>
<dbReference type="Proteomes" id="UP000245207">
    <property type="component" value="Unassembled WGS sequence"/>
</dbReference>
<protein>
    <submittedName>
        <fullName evidence="2">Wall-associated receptor kinase-like 1</fullName>
    </submittedName>
</protein>
<evidence type="ECO:0000313" key="2">
    <source>
        <dbReference type="EMBL" id="PWA74332.1"/>
    </source>
</evidence>
<comment type="caution">
    <text evidence="2">The sequence shown here is derived from an EMBL/GenBank/DDBJ whole genome shotgun (WGS) entry which is preliminary data.</text>
</comment>
<keyword evidence="2" id="KW-0675">Receptor</keyword>